<evidence type="ECO:0000256" key="2">
    <source>
        <dbReference type="SAM" id="Phobius"/>
    </source>
</evidence>
<feature type="region of interest" description="Disordered" evidence="1">
    <location>
        <begin position="48"/>
        <end position="85"/>
    </location>
</feature>
<proteinExistence type="predicted"/>
<gene>
    <name evidence="3" type="ORF">K402DRAFT_230516</name>
</gene>
<reference evidence="3" key="1">
    <citation type="journal article" date="2020" name="Stud. Mycol.">
        <title>101 Dothideomycetes genomes: a test case for predicting lifestyles and emergence of pathogens.</title>
        <authorList>
            <person name="Haridas S."/>
            <person name="Albert R."/>
            <person name="Binder M."/>
            <person name="Bloem J."/>
            <person name="Labutti K."/>
            <person name="Salamov A."/>
            <person name="Andreopoulos B."/>
            <person name="Baker S."/>
            <person name="Barry K."/>
            <person name="Bills G."/>
            <person name="Bluhm B."/>
            <person name="Cannon C."/>
            <person name="Castanera R."/>
            <person name="Culley D."/>
            <person name="Daum C."/>
            <person name="Ezra D."/>
            <person name="Gonzalez J."/>
            <person name="Henrissat B."/>
            <person name="Kuo A."/>
            <person name="Liang C."/>
            <person name="Lipzen A."/>
            <person name="Lutzoni F."/>
            <person name="Magnuson J."/>
            <person name="Mondo S."/>
            <person name="Nolan M."/>
            <person name="Ohm R."/>
            <person name="Pangilinan J."/>
            <person name="Park H.-J."/>
            <person name="Ramirez L."/>
            <person name="Alfaro M."/>
            <person name="Sun H."/>
            <person name="Tritt A."/>
            <person name="Yoshinaga Y."/>
            <person name="Zwiers L.-H."/>
            <person name="Turgeon B."/>
            <person name="Goodwin S."/>
            <person name="Spatafora J."/>
            <person name="Crous P."/>
            <person name="Grigoriev I."/>
        </authorList>
    </citation>
    <scope>NUCLEOTIDE SEQUENCE</scope>
    <source>
        <strain evidence="3">CBS 113979</strain>
    </source>
</reference>
<keyword evidence="2" id="KW-0812">Transmembrane</keyword>
<evidence type="ECO:0000313" key="3">
    <source>
        <dbReference type="EMBL" id="KAF1990499.1"/>
    </source>
</evidence>
<organism evidence="3 4">
    <name type="scientific">Aulographum hederae CBS 113979</name>
    <dbReference type="NCBI Taxonomy" id="1176131"/>
    <lineage>
        <taxon>Eukaryota</taxon>
        <taxon>Fungi</taxon>
        <taxon>Dikarya</taxon>
        <taxon>Ascomycota</taxon>
        <taxon>Pezizomycotina</taxon>
        <taxon>Dothideomycetes</taxon>
        <taxon>Pleosporomycetidae</taxon>
        <taxon>Aulographales</taxon>
        <taxon>Aulographaceae</taxon>
    </lineage>
</organism>
<dbReference type="EMBL" id="ML977142">
    <property type="protein sequence ID" value="KAF1990499.1"/>
    <property type="molecule type" value="Genomic_DNA"/>
</dbReference>
<evidence type="ECO:0000256" key="1">
    <source>
        <dbReference type="SAM" id="MobiDB-lite"/>
    </source>
</evidence>
<dbReference type="AlphaFoldDB" id="A0A6G1HBV8"/>
<keyword evidence="2" id="KW-1133">Transmembrane helix</keyword>
<keyword evidence="4" id="KW-1185">Reference proteome</keyword>
<keyword evidence="2" id="KW-0472">Membrane</keyword>
<dbReference type="Proteomes" id="UP000800041">
    <property type="component" value="Unassembled WGS sequence"/>
</dbReference>
<protein>
    <submittedName>
        <fullName evidence="3">Uncharacterized protein</fullName>
    </submittedName>
</protein>
<sequence length="85" mass="9869">MIYLLFVPHSLIKHILHRMSFSIICLPIGSKIYVVLFFLLFSTYPPTQRSRNYSQGPGSDQPHQRGAPSRPYLEPFPVPLRCPWI</sequence>
<feature type="compositionally biased region" description="Pro residues" evidence="1">
    <location>
        <begin position="74"/>
        <end position="85"/>
    </location>
</feature>
<evidence type="ECO:0000313" key="4">
    <source>
        <dbReference type="Proteomes" id="UP000800041"/>
    </source>
</evidence>
<accession>A0A6G1HBV8</accession>
<feature type="transmembrane region" description="Helical" evidence="2">
    <location>
        <begin position="20"/>
        <end position="41"/>
    </location>
</feature>
<feature type="compositionally biased region" description="Polar residues" evidence="1">
    <location>
        <begin position="48"/>
        <end position="58"/>
    </location>
</feature>
<name>A0A6G1HBV8_9PEZI</name>